<dbReference type="InterPro" id="IPR029063">
    <property type="entry name" value="SAM-dependent_MTases_sf"/>
</dbReference>
<dbReference type="InterPro" id="IPR051128">
    <property type="entry name" value="EgtD_Methyltrsf_superfamily"/>
</dbReference>
<dbReference type="InterPro" id="IPR017804">
    <property type="entry name" value="MeTrfase_EgtD-like"/>
</dbReference>
<gene>
    <name evidence="4" type="primary">egtD</name>
    <name evidence="4" type="ORF">GCM10009119_21420</name>
</gene>
<dbReference type="Gene3D" id="3.40.50.150">
    <property type="entry name" value="Vaccinia Virus protein VP39"/>
    <property type="match status" value="1"/>
</dbReference>
<keyword evidence="5" id="KW-1185">Reference proteome</keyword>
<evidence type="ECO:0000259" key="3">
    <source>
        <dbReference type="Pfam" id="PF10017"/>
    </source>
</evidence>
<keyword evidence="1" id="KW-0489">Methyltransferase</keyword>
<reference evidence="5" key="1">
    <citation type="journal article" date="2019" name="Int. J. Syst. Evol. Microbiol.">
        <title>The Global Catalogue of Microorganisms (GCM) 10K type strain sequencing project: providing services to taxonomists for standard genome sequencing and annotation.</title>
        <authorList>
            <consortium name="The Broad Institute Genomics Platform"/>
            <consortium name="The Broad Institute Genome Sequencing Center for Infectious Disease"/>
            <person name="Wu L."/>
            <person name="Ma J."/>
        </authorList>
    </citation>
    <scope>NUCLEOTIDE SEQUENCE [LARGE SCALE GENOMIC DNA]</scope>
    <source>
        <strain evidence="5">JCM 16112</strain>
    </source>
</reference>
<proteinExistence type="predicted"/>
<dbReference type="PANTHER" id="PTHR43397">
    <property type="entry name" value="ERGOTHIONEINE BIOSYNTHESIS PROTEIN 1"/>
    <property type="match status" value="1"/>
</dbReference>
<dbReference type="PIRSF" id="PIRSF018005">
    <property type="entry name" value="UCP018005"/>
    <property type="match status" value="1"/>
</dbReference>
<dbReference type="InterPro" id="IPR019257">
    <property type="entry name" value="MeTrfase_dom"/>
</dbReference>
<protein>
    <submittedName>
        <fullName evidence="4">L-histidine N(Alpha)-methyltransferase</fullName>
    </submittedName>
</protein>
<dbReference type="SUPFAM" id="SSF53335">
    <property type="entry name" value="S-adenosyl-L-methionine-dependent methyltransferases"/>
    <property type="match status" value="1"/>
</dbReference>
<dbReference type="NCBIfam" id="TIGR03438">
    <property type="entry name" value="egtD_ergothio"/>
    <property type="match status" value="1"/>
</dbReference>
<evidence type="ECO:0000313" key="4">
    <source>
        <dbReference type="EMBL" id="GAA0879174.1"/>
    </source>
</evidence>
<dbReference type="RefSeq" id="WP_343851311.1">
    <property type="nucleotide sequence ID" value="NZ_BAAAFI010000009.1"/>
</dbReference>
<feature type="domain" description="Histidine-specific methyltransferase SAM-dependent" evidence="3">
    <location>
        <begin position="7"/>
        <end position="310"/>
    </location>
</feature>
<evidence type="ECO:0000256" key="2">
    <source>
        <dbReference type="ARBA" id="ARBA00022679"/>
    </source>
</evidence>
<dbReference type="Proteomes" id="UP001500469">
    <property type="component" value="Unassembled WGS sequence"/>
</dbReference>
<evidence type="ECO:0000313" key="5">
    <source>
        <dbReference type="Proteomes" id="UP001500469"/>
    </source>
</evidence>
<sequence length="311" mass="35561">MSDTQLFKEEVLAGLRSTPKRLPSKYFYDEAGSLIFQEIMDMPEYYLPAAEFEIIQTRSEEIAKRINASQLDIIELGAGDGRKMVHFVDVLCQHVPCLSYFPLDISDSILTINEQLIRSEVPKVKYRSLAGDYFHTLRELEDRTNQRLIVFAGSNIGNYRTTEAIAFLKFIKGEMKPGDFLLLGVDLKKNPKKILPAYNDPQGITRRFNLNLLTRINRELGGDFELNSFDHYATYHPISGAAESFIVSLKKQTVRIGSEIVKFEKDEIIQTEISQKYDLTLLKQLSTAAGIALDSFYSDQKDLFSWVLFRS</sequence>
<name>A0ABP3YFK6_9BACT</name>
<keyword evidence="2" id="KW-0808">Transferase</keyword>
<comment type="caution">
    <text evidence="4">The sequence shown here is derived from an EMBL/GenBank/DDBJ whole genome shotgun (WGS) entry which is preliminary data.</text>
</comment>
<dbReference type="InterPro" id="IPR035094">
    <property type="entry name" value="EgtD"/>
</dbReference>
<dbReference type="PANTHER" id="PTHR43397:SF1">
    <property type="entry name" value="ERGOTHIONEINE BIOSYNTHESIS PROTEIN 1"/>
    <property type="match status" value="1"/>
</dbReference>
<organism evidence="4 5">
    <name type="scientific">Algoriphagus jejuensis</name>
    <dbReference type="NCBI Taxonomy" id="419934"/>
    <lineage>
        <taxon>Bacteria</taxon>
        <taxon>Pseudomonadati</taxon>
        <taxon>Bacteroidota</taxon>
        <taxon>Cytophagia</taxon>
        <taxon>Cytophagales</taxon>
        <taxon>Cyclobacteriaceae</taxon>
        <taxon>Algoriphagus</taxon>
    </lineage>
</organism>
<dbReference type="Pfam" id="PF10017">
    <property type="entry name" value="Methyltransf_33"/>
    <property type="match status" value="1"/>
</dbReference>
<dbReference type="EMBL" id="BAAAFI010000009">
    <property type="protein sequence ID" value="GAA0879174.1"/>
    <property type="molecule type" value="Genomic_DNA"/>
</dbReference>
<evidence type="ECO:0000256" key="1">
    <source>
        <dbReference type="ARBA" id="ARBA00022603"/>
    </source>
</evidence>
<accession>A0ABP3YFK6</accession>